<reference evidence="1 2" key="1">
    <citation type="journal article" date="2024" name="Nat. Commun.">
        <title>Phylogenomics reveals the evolutionary origins of lichenization in chlorophyte algae.</title>
        <authorList>
            <person name="Puginier C."/>
            <person name="Libourel C."/>
            <person name="Otte J."/>
            <person name="Skaloud P."/>
            <person name="Haon M."/>
            <person name="Grisel S."/>
            <person name="Petersen M."/>
            <person name="Berrin J.G."/>
            <person name="Delaux P.M."/>
            <person name="Dal Grande F."/>
            <person name="Keller J."/>
        </authorList>
    </citation>
    <scope>NUCLEOTIDE SEQUENCE [LARGE SCALE GENOMIC DNA]</scope>
    <source>
        <strain evidence="1 2">SAG 2043</strain>
    </source>
</reference>
<gene>
    <name evidence="1" type="ORF">WJX72_008279</name>
</gene>
<comment type="caution">
    <text evidence="1">The sequence shown here is derived from an EMBL/GenBank/DDBJ whole genome shotgun (WGS) entry which is preliminary data.</text>
</comment>
<dbReference type="Pfam" id="PF06108">
    <property type="entry name" value="DUF952"/>
    <property type="match status" value="1"/>
</dbReference>
<organism evidence="1 2">
    <name type="scientific">[Myrmecia] bisecta</name>
    <dbReference type="NCBI Taxonomy" id="41462"/>
    <lineage>
        <taxon>Eukaryota</taxon>
        <taxon>Viridiplantae</taxon>
        <taxon>Chlorophyta</taxon>
        <taxon>core chlorophytes</taxon>
        <taxon>Trebouxiophyceae</taxon>
        <taxon>Trebouxiales</taxon>
        <taxon>Trebouxiaceae</taxon>
        <taxon>Myrmecia</taxon>
    </lineage>
</organism>
<dbReference type="PANTHER" id="PTHR34129">
    <property type="entry name" value="BLR1139 PROTEIN"/>
    <property type="match status" value="1"/>
</dbReference>
<dbReference type="Gene3D" id="3.20.170.20">
    <property type="entry name" value="Protein of unknown function DUF952"/>
    <property type="match status" value="1"/>
</dbReference>
<keyword evidence="2" id="KW-1185">Reference proteome</keyword>
<proteinExistence type="predicted"/>
<evidence type="ECO:0008006" key="3">
    <source>
        <dbReference type="Google" id="ProtNLM"/>
    </source>
</evidence>
<dbReference type="Proteomes" id="UP001489004">
    <property type="component" value="Unassembled WGS sequence"/>
</dbReference>
<name>A0AAW1Q0Q2_9CHLO</name>
<protein>
    <recommendedName>
        <fullName evidence="3">DUF952 domain-containing protein</fullName>
    </recommendedName>
</protein>
<dbReference type="SUPFAM" id="SSF56399">
    <property type="entry name" value="ADP-ribosylation"/>
    <property type="match status" value="1"/>
</dbReference>
<dbReference type="AlphaFoldDB" id="A0AAW1Q0Q2"/>
<dbReference type="PANTHER" id="PTHR34129:SF1">
    <property type="entry name" value="DUF952 DOMAIN-CONTAINING PROTEIN"/>
    <property type="match status" value="1"/>
</dbReference>
<accession>A0AAW1Q0Q2</accession>
<evidence type="ECO:0000313" key="1">
    <source>
        <dbReference type="EMBL" id="KAK9815700.1"/>
    </source>
</evidence>
<dbReference type="InterPro" id="IPR009297">
    <property type="entry name" value="DUF952"/>
</dbReference>
<dbReference type="EMBL" id="JALJOR010000006">
    <property type="protein sequence ID" value="KAK9815700.1"/>
    <property type="molecule type" value="Genomic_DNA"/>
</dbReference>
<sequence length="138" mass="15094">MTDHGLLYHLVPHGTWETHKSSKTAYFPPTYEQDGYIHLTKEPAFLLQVANHFYTDVPGPWVVLCIDSSKLTSEVKFEPASVVGNKAPPADGYGQAGQTEAAVLFPHLYGTIDFGSVQSELPVVRDDDGKFVSITGLS</sequence>
<evidence type="ECO:0000313" key="2">
    <source>
        <dbReference type="Proteomes" id="UP001489004"/>
    </source>
</evidence>